<comment type="caution">
    <text evidence="2">The sequence shown here is derived from an EMBL/GenBank/DDBJ whole genome shotgun (WGS) entry which is preliminary data.</text>
</comment>
<dbReference type="Proteomes" id="UP000598146">
    <property type="component" value="Unassembled WGS sequence"/>
</dbReference>
<organism evidence="2 3">
    <name type="scientific">Actinoplanes aureus</name>
    <dbReference type="NCBI Taxonomy" id="2792083"/>
    <lineage>
        <taxon>Bacteria</taxon>
        <taxon>Bacillati</taxon>
        <taxon>Actinomycetota</taxon>
        <taxon>Actinomycetes</taxon>
        <taxon>Micromonosporales</taxon>
        <taxon>Micromonosporaceae</taxon>
        <taxon>Actinoplanes</taxon>
    </lineage>
</organism>
<proteinExistence type="predicted"/>
<evidence type="ECO:0000313" key="2">
    <source>
        <dbReference type="EMBL" id="MBG0568203.1"/>
    </source>
</evidence>
<feature type="chain" id="PRO_5038993014" description="Secreted protein" evidence="1">
    <location>
        <begin position="21"/>
        <end position="144"/>
    </location>
</feature>
<accession>A0A931CL08</accession>
<evidence type="ECO:0000256" key="1">
    <source>
        <dbReference type="SAM" id="SignalP"/>
    </source>
</evidence>
<sequence length="144" mass="14587">MRRTLTVLAVSVLTSSTVLLAPASAATAVAGLTVTARSAARQAGGAGVTLTGTYRCGPFSGGVPDRGVIDFTVSQTRGGVTVNGYGYLEPAACDGAAHRYTVEVTAVSEPGFRRGPAKWSASGYVEGDGGVQNGFVPPTPIQIR</sequence>
<dbReference type="EMBL" id="JADQTO010000035">
    <property type="protein sequence ID" value="MBG0568203.1"/>
    <property type="molecule type" value="Genomic_DNA"/>
</dbReference>
<dbReference type="AlphaFoldDB" id="A0A931CL08"/>
<gene>
    <name evidence="2" type="ORF">I4J89_42930</name>
</gene>
<name>A0A931CL08_9ACTN</name>
<evidence type="ECO:0000313" key="3">
    <source>
        <dbReference type="Proteomes" id="UP000598146"/>
    </source>
</evidence>
<keyword evidence="1" id="KW-0732">Signal</keyword>
<reference evidence="2" key="1">
    <citation type="submission" date="2020-11" db="EMBL/GenBank/DDBJ databases">
        <title>Isolation and identification of active actinomycetes.</title>
        <authorList>
            <person name="Sun X."/>
        </authorList>
    </citation>
    <scope>NUCLEOTIDE SEQUENCE</scope>
    <source>
        <strain evidence="2">NEAU-A11</strain>
    </source>
</reference>
<feature type="signal peptide" evidence="1">
    <location>
        <begin position="1"/>
        <end position="20"/>
    </location>
</feature>
<protein>
    <recommendedName>
        <fullName evidence="4">Secreted protein</fullName>
    </recommendedName>
</protein>
<evidence type="ECO:0008006" key="4">
    <source>
        <dbReference type="Google" id="ProtNLM"/>
    </source>
</evidence>
<keyword evidence="3" id="KW-1185">Reference proteome</keyword>
<dbReference type="RefSeq" id="WP_196419978.1">
    <property type="nucleotide sequence ID" value="NZ_JADQTO010000035.1"/>
</dbReference>